<dbReference type="EC" id="3.1.3.16" evidence="1"/>
<evidence type="ECO:0000256" key="3">
    <source>
        <dbReference type="ARBA" id="ARBA00022801"/>
    </source>
</evidence>
<evidence type="ECO:0000256" key="5">
    <source>
        <dbReference type="ARBA" id="ARBA00023211"/>
    </source>
</evidence>
<dbReference type="AlphaFoldDB" id="A0AA36DD18"/>
<keyword evidence="5" id="KW-0464">Manganese</keyword>
<dbReference type="GO" id="GO:0005634">
    <property type="term" value="C:nucleus"/>
    <property type="evidence" value="ECO:0007669"/>
    <property type="project" value="TreeGrafter"/>
</dbReference>
<dbReference type="PANTHER" id="PTHR11668">
    <property type="entry name" value="SERINE/THREONINE PROTEIN PHOSPHATASE"/>
    <property type="match status" value="1"/>
</dbReference>
<feature type="compositionally biased region" description="Basic residues" evidence="6">
    <location>
        <begin position="337"/>
        <end position="347"/>
    </location>
</feature>
<dbReference type="Proteomes" id="UP001177023">
    <property type="component" value="Unassembled WGS sequence"/>
</dbReference>
<keyword evidence="4" id="KW-0904">Protein phosphatase</keyword>
<keyword evidence="3" id="KW-0378">Hydrolase</keyword>
<dbReference type="SUPFAM" id="SSF56300">
    <property type="entry name" value="Metallo-dependent phosphatases"/>
    <property type="match status" value="1"/>
</dbReference>
<organism evidence="7 8">
    <name type="scientific">Mesorhabditis spiculigera</name>
    <dbReference type="NCBI Taxonomy" id="96644"/>
    <lineage>
        <taxon>Eukaryota</taxon>
        <taxon>Metazoa</taxon>
        <taxon>Ecdysozoa</taxon>
        <taxon>Nematoda</taxon>
        <taxon>Chromadorea</taxon>
        <taxon>Rhabditida</taxon>
        <taxon>Rhabditina</taxon>
        <taxon>Rhabditomorpha</taxon>
        <taxon>Rhabditoidea</taxon>
        <taxon>Rhabditidae</taxon>
        <taxon>Mesorhabditinae</taxon>
        <taxon>Mesorhabditis</taxon>
    </lineage>
</organism>
<dbReference type="GO" id="GO:0004722">
    <property type="term" value="F:protein serine/threonine phosphatase activity"/>
    <property type="evidence" value="ECO:0007669"/>
    <property type="project" value="UniProtKB-EC"/>
</dbReference>
<dbReference type="GO" id="GO:0046872">
    <property type="term" value="F:metal ion binding"/>
    <property type="evidence" value="ECO:0007669"/>
    <property type="project" value="UniProtKB-KW"/>
</dbReference>
<dbReference type="GO" id="GO:0005737">
    <property type="term" value="C:cytoplasm"/>
    <property type="evidence" value="ECO:0007669"/>
    <property type="project" value="TreeGrafter"/>
</dbReference>
<gene>
    <name evidence="7" type="ORF">MSPICULIGERA_LOCUS22524</name>
</gene>
<sequence length="547" mass="60923">MLFQRICWNRTDELMARNIIVREEPPLEISSWPPTYTGGAIGAVALVIGVVLSTKFLLCGRASSDQSQEKSQQDIKITAVALPEMSRVYENIVLQEQDITGNWMDALDQLMTANPDPDQMGNLHFASDGHIALQVKKVEPCPQNSDDKIKCSVASDSLAVARNIFHKLADDRFMRKPGNGTDPIATFDWGELLAMFNHAGHLVGEQRGVVHLTGPVWILGDLNGDFHTAWRIFKAYSTMADPGTKILFLGNVGCRRPQALPVIVLVVAAMIIYPKQVFYLCGKFEGQMWGEFVPVETTLNLVEKDIGEKKKDGDNAPAVDQKTAADGAISDFFRSSPARRNHRRSRPTLRATDLQEGLDPRDNLKSLLRRRTILSEPHWMVGIYKKKPKKEHRDPDRGYYFGEAGIIDALKKLGAGFIICATQPEVTTGIHFFGDWLISLCSSPSSASSSKKDGKESVGRIGAVLRHDGSGRISMLNFVPPSTFHESRDDFMRTLSTYRDDADLYCGGPVAKLERCWEEREPIPPPPVKQQYHPNLGAKTGPKKRRL</sequence>
<name>A0AA36DD18_9BILA</name>
<dbReference type="InterPro" id="IPR029052">
    <property type="entry name" value="Metallo-depent_PP-like"/>
</dbReference>
<dbReference type="Gene3D" id="3.60.21.10">
    <property type="match status" value="1"/>
</dbReference>
<dbReference type="InterPro" id="IPR050341">
    <property type="entry name" value="PP1_catalytic_subunit"/>
</dbReference>
<feature type="region of interest" description="Disordered" evidence="6">
    <location>
        <begin position="520"/>
        <end position="547"/>
    </location>
</feature>
<dbReference type="EMBL" id="CATQJA010002696">
    <property type="protein sequence ID" value="CAJ0584471.1"/>
    <property type="molecule type" value="Genomic_DNA"/>
</dbReference>
<evidence type="ECO:0000256" key="2">
    <source>
        <dbReference type="ARBA" id="ARBA00022723"/>
    </source>
</evidence>
<evidence type="ECO:0000256" key="6">
    <source>
        <dbReference type="SAM" id="MobiDB-lite"/>
    </source>
</evidence>
<dbReference type="PANTHER" id="PTHR11668:SF300">
    <property type="entry name" value="SERINE_THREONINE-PROTEIN PHOSPHATASE"/>
    <property type="match status" value="1"/>
</dbReference>
<keyword evidence="2" id="KW-0479">Metal-binding</keyword>
<evidence type="ECO:0000256" key="4">
    <source>
        <dbReference type="ARBA" id="ARBA00022912"/>
    </source>
</evidence>
<evidence type="ECO:0000256" key="1">
    <source>
        <dbReference type="ARBA" id="ARBA00013081"/>
    </source>
</evidence>
<reference evidence="7" key="1">
    <citation type="submission" date="2023-06" db="EMBL/GenBank/DDBJ databases">
        <authorList>
            <person name="Delattre M."/>
        </authorList>
    </citation>
    <scope>NUCLEOTIDE SEQUENCE</scope>
    <source>
        <strain evidence="7">AF72</strain>
    </source>
</reference>
<evidence type="ECO:0000313" key="7">
    <source>
        <dbReference type="EMBL" id="CAJ0584471.1"/>
    </source>
</evidence>
<feature type="non-terminal residue" evidence="7">
    <location>
        <position position="547"/>
    </location>
</feature>
<protein>
    <recommendedName>
        <fullName evidence="1">protein-serine/threonine phosphatase</fullName>
        <ecNumber evidence="1">3.1.3.16</ecNumber>
    </recommendedName>
</protein>
<feature type="region of interest" description="Disordered" evidence="6">
    <location>
        <begin position="336"/>
        <end position="355"/>
    </location>
</feature>
<evidence type="ECO:0000313" key="8">
    <source>
        <dbReference type="Proteomes" id="UP001177023"/>
    </source>
</evidence>
<comment type="caution">
    <text evidence="7">The sequence shown here is derived from an EMBL/GenBank/DDBJ whole genome shotgun (WGS) entry which is preliminary data.</text>
</comment>
<keyword evidence="8" id="KW-1185">Reference proteome</keyword>
<accession>A0AA36DD18</accession>
<proteinExistence type="predicted"/>